<evidence type="ECO:0000313" key="2">
    <source>
        <dbReference type="EMBL" id="ASB40770.1"/>
    </source>
</evidence>
<keyword evidence="3" id="KW-1185">Reference proteome</keyword>
<protein>
    <recommendedName>
        <fullName evidence="1">DUF6873 domain-containing protein</fullName>
    </recommendedName>
</protein>
<evidence type="ECO:0000313" key="3">
    <source>
        <dbReference type="Proteomes" id="UP000196710"/>
    </source>
</evidence>
<dbReference type="Proteomes" id="UP000196710">
    <property type="component" value="Chromosome"/>
</dbReference>
<name>A0ABM6L5K5_9FIRM</name>
<dbReference type="Pfam" id="PF21778">
    <property type="entry name" value="DUF6873"/>
    <property type="match status" value="1"/>
</dbReference>
<proteinExistence type="predicted"/>
<dbReference type="EMBL" id="CP021422">
    <property type="protein sequence ID" value="ASB40770.1"/>
    <property type="molecule type" value="Genomic_DNA"/>
</dbReference>
<evidence type="ECO:0000259" key="1">
    <source>
        <dbReference type="Pfam" id="PF21778"/>
    </source>
</evidence>
<accession>A0ABM6L5K5</accession>
<organism evidence="2 3">
    <name type="scientific">Acutalibacter muris</name>
    <dbReference type="NCBI Taxonomy" id="1796620"/>
    <lineage>
        <taxon>Bacteria</taxon>
        <taxon>Bacillati</taxon>
        <taxon>Bacillota</taxon>
        <taxon>Clostridia</taxon>
        <taxon>Eubacteriales</taxon>
        <taxon>Acutalibacteraceae</taxon>
        <taxon>Acutalibacter</taxon>
    </lineage>
</organism>
<sequence>MSGSKLLGRLPDKNARLVLVSGEYPELAESLRYIGICTITTASYKRLPGPVQWHPDMQACIIGDRVIVLKGGGLHNLLAGYNISAFETARLPKSAYPGDVLCNVLAWDKFIVGNSKTADTVVQQAAQNIKSTWIDVKQGYAACTVALVDEQSAITADEGVADQLERYGLKVLRIRPGDIRLPGYSYGFIGGCCGKLAPDMMAFTGKLDKHRDGTRIKAFLGDRGVRALELLEGELLDVGGLIALN</sequence>
<feature type="domain" description="DUF6873" evidence="1">
    <location>
        <begin position="20"/>
        <end position="242"/>
    </location>
</feature>
<dbReference type="InterPro" id="IPR049238">
    <property type="entry name" value="DUF6873"/>
</dbReference>
<gene>
    <name evidence="2" type="ORF">ADH66_08945</name>
</gene>
<reference evidence="3" key="1">
    <citation type="submission" date="2017-05" db="EMBL/GenBank/DDBJ databases">
        <title>Improved OligoMM genomes.</title>
        <authorList>
            <person name="Garzetti D."/>
        </authorList>
    </citation>
    <scope>NUCLEOTIDE SEQUENCE [LARGE SCALE GENOMIC DNA]</scope>
    <source>
        <strain evidence="3">KB18</strain>
    </source>
</reference>
<dbReference type="RefSeq" id="WP_066533390.1">
    <property type="nucleotide sequence ID" value="NZ_CP021422.1"/>
</dbReference>